<evidence type="ECO:0000313" key="2">
    <source>
        <dbReference type="EMBL" id="MDJ1500216.1"/>
    </source>
</evidence>
<dbReference type="Gene3D" id="3.10.180.10">
    <property type="entry name" value="2,3-Dihydroxybiphenyl 1,2-Dioxygenase, domain 1"/>
    <property type="match status" value="1"/>
</dbReference>
<dbReference type="RefSeq" id="WP_314509738.1">
    <property type="nucleotide sequence ID" value="NZ_JASJOU010000001.1"/>
</dbReference>
<name>A0AAE3QY38_9BACT</name>
<gene>
    <name evidence="2" type="ORF">QNI22_06145</name>
</gene>
<dbReference type="EMBL" id="JASJOU010000001">
    <property type="protein sequence ID" value="MDJ1500216.1"/>
    <property type="molecule type" value="Genomic_DNA"/>
</dbReference>
<dbReference type="SUPFAM" id="SSF54593">
    <property type="entry name" value="Glyoxalase/Bleomycin resistance protein/Dihydroxybiphenyl dioxygenase"/>
    <property type="match status" value="1"/>
</dbReference>
<feature type="domain" description="VOC" evidence="1">
    <location>
        <begin position="2"/>
        <end position="130"/>
    </location>
</feature>
<dbReference type="InterPro" id="IPR037523">
    <property type="entry name" value="VOC_core"/>
</dbReference>
<protein>
    <submittedName>
        <fullName evidence="2">VOC family protein</fullName>
    </submittedName>
</protein>
<organism evidence="2 3">
    <name type="scientific">Xanthocytophaga agilis</name>
    <dbReference type="NCBI Taxonomy" id="3048010"/>
    <lineage>
        <taxon>Bacteria</taxon>
        <taxon>Pseudomonadati</taxon>
        <taxon>Bacteroidota</taxon>
        <taxon>Cytophagia</taxon>
        <taxon>Cytophagales</taxon>
        <taxon>Rhodocytophagaceae</taxon>
        <taxon>Xanthocytophaga</taxon>
    </lineage>
</organism>
<reference evidence="2" key="1">
    <citation type="submission" date="2023-05" db="EMBL/GenBank/DDBJ databases">
        <authorList>
            <person name="Zhang X."/>
        </authorList>
    </citation>
    <scope>NUCLEOTIDE SEQUENCE</scope>
    <source>
        <strain evidence="2">BD1B2-1</strain>
    </source>
</reference>
<dbReference type="PANTHER" id="PTHR34109:SF4">
    <property type="entry name" value="LYASE"/>
    <property type="match status" value="1"/>
</dbReference>
<evidence type="ECO:0000313" key="3">
    <source>
        <dbReference type="Proteomes" id="UP001232063"/>
    </source>
</evidence>
<dbReference type="PROSITE" id="PS51819">
    <property type="entry name" value="VOC"/>
    <property type="match status" value="1"/>
</dbReference>
<dbReference type="Proteomes" id="UP001232063">
    <property type="component" value="Unassembled WGS sequence"/>
</dbReference>
<evidence type="ECO:0000259" key="1">
    <source>
        <dbReference type="PROSITE" id="PS51819"/>
    </source>
</evidence>
<dbReference type="AlphaFoldDB" id="A0AAE3QY38"/>
<accession>A0AAE3QY38</accession>
<keyword evidence="3" id="KW-1185">Reference proteome</keyword>
<dbReference type="InterPro" id="IPR004360">
    <property type="entry name" value="Glyas_Fos-R_dOase_dom"/>
</dbReference>
<dbReference type="PANTHER" id="PTHR34109">
    <property type="entry name" value="BNAUNNG04460D PROTEIN-RELATED"/>
    <property type="match status" value="1"/>
</dbReference>
<sequence>MEVKSLSPNLMVKNVQATVDFYQNTLGFQVLTTVPHAKVEGELQWALLQSGPVTLMFQEEENLKEEYSELVSQKPGGGLTLYMAVSDLSAWYEKVKGTAHIIQEPHQTFYGATEFAIQDPNGYILTLSEHSND</sequence>
<dbReference type="InterPro" id="IPR029068">
    <property type="entry name" value="Glyas_Bleomycin-R_OHBP_Dase"/>
</dbReference>
<comment type="caution">
    <text evidence="2">The sequence shown here is derived from an EMBL/GenBank/DDBJ whole genome shotgun (WGS) entry which is preliminary data.</text>
</comment>
<dbReference type="Pfam" id="PF00903">
    <property type="entry name" value="Glyoxalase"/>
    <property type="match status" value="1"/>
</dbReference>
<proteinExistence type="predicted"/>